<dbReference type="Pfam" id="PF02811">
    <property type="entry name" value="PHP"/>
    <property type="match status" value="1"/>
</dbReference>
<dbReference type="InterPro" id="IPR004013">
    <property type="entry name" value="PHP_dom"/>
</dbReference>
<evidence type="ECO:0000259" key="1">
    <source>
        <dbReference type="SMART" id="SM00481"/>
    </source>
</evidence>
<dbReference type="EMBL" id="OW150024">
    <property type="protein sequence ID" value="CAH2030369.1"/>
    <property type="molecule type" value="Genomic_DNA"/>
</dbReference>
<dbReference type="CDD" id="cd07438">
    <property type="entry name" value="PHP_HisPPase_AMP"/>
    <property type="match status" value="1"/>
</dbReference>
<dbReference type="PANTHER" id="PTHR42924">
    <property type="entry name" value="EXONUCLEASE"/>
    <property type="match status" value="1"/>
</dbReference>
<gene>
    <name evidence="2" type="ORF">GEAMG1_0552</name>
</gene>
<name>A0ABN8HCC8_9BACT</name>
<dbReference type="InterPro" id="IPR003141">
    <property type="entry name" value="Pol/His_phosphatase_N"/>
</dbReference>
<organism evidence="2 3">
    <name type="scientific">Trichlorobacter ammonificans</name>
    <dbReference type="NCBI Taxonomy" id="2916410"/>
    <lineage>
        <taxon>Bacteria</taxon>
        <taxon>Pseudomonadati</taxon>
        <taxon>Thermodesulfobacteriota</taxon>
        <taxon>Desulfuromonadia</taxon>
        <taxon>Geobacterales</taxon>
        <taxon>Geobacteraceae</taxon>
        <taxon>Trichlorobacter</taxon>
    </lineage>
</organism>
<reference evidence="2 3" key="1">
    <citation type="submission" date="2022-03" db="EMBL/GenBank/DDBJ databases">
        <authorList>
            <person name="Koch H."/>
        </authorList>
    </citation>
    <scope>NUCLEOTIDE SEQUENCE [LARGE SCALE GENOMIC DNA]</scope>
    <source>
        <strain evidence="2 3">G1</strain>
    </source>
</reference>
<accession>A0ABN8HCC8</accession>
<protein>
    <submittedName>
        <fullName evidence="2">PHP domain protein</fullName>
    </submittedName>
</protein>
<dbReference type="InterPro" id="IPR052018">
    <property type="entry name" value="PHP_domain"/>
</dbReference>
<dbReference type="InterPro" id="IPR016195">
    <property type="entry name" value="Pol/histidinol_Pase-like"/>
</dbReference>
<proteinExistence type="predicted"/>
<sequence>MIDIDLHMHSTCSDGLLEPEDLVNAAGRAGLGVIALCDHDSIAGVARAMAAGRARGVEVLTGVELSVAWQNWRDVHLLGYGIDLASPELLRCLATFAERRANRNREIVAAVNRRLDHEGRQPLDPDDVTALAGGVMGRPHIARALMARAYVASMEEAFDRYLVPCDVPKTYWPMEEAIAAIRRAGGAAVLAHPTSISTDFTVLERLVGGLAAIGLDGVEVYNSMASEAEAAFLQGLTRRHRLVTTAGSDFHGIDPGDTMGKGRGGIRFSGALLPPLYARIAERQEPL</sequence>
<dbReference type="Proteomes" id="UP001295463">
    <property type="component" value="Chromosome"/>
</dbReference>
<dbReference type="PANTHER" id="PTHR42924:SF3">
    <property type="entry name" value="POLYMERASE_HISTIDINOL PHOSPHATASE N-TERMINAL DOMAIN-CONTAINING PROTEIN"/>
    <property type="match status" value="1"/>
</dbReference>
<evidence type="ECO:0000313" key="2">
    <source>
        <dbReference type="EMBL" id="CAH2030369.1"/>
    </source>
</evidence>
<keyword evidence="3" id="KW-1185">Reference proteome</keyword>
<feature type="domain" description="Polymerase/histidinol phosphatase N-terminal" evidence="1">
    <location>
        <begin position="4"/>
        <end position="69"/>
    </location>
</feature>
<evidence type="ECO:0000313" key="3">
    <source>
        <dbReference type="Proteomes" id="UP001295463"/>
    </source>
</evidence>
<dbReference type="SMART" id="SM00481">
    <property type="entry name" value="POLIIIAc"/>
    <property type="match status" value="1"/>
</dbReference>
<dbReference type="SUPFAM" id="SSF89550">
    <property type="entry name" value="PHP domain-like"/>
    <property type="match status" value="1"/>
</dbReference>
<dbReference type="RefSeq" id="WP_305731307.1">
    <property type="nucleotide sequence ID" value="NZ_OW150024.1"/>
</dbReference>
<dbReference type="Gene3D" id="1.10.150.650">
    <property type="match status" value="1"/>
</dbReference>
<dbReference type="Gene3D" id="3.20.20.140">
    <property type="entry name" value="Metal-dependent hydrolases"/>
    <property type="match status" value="1"/>
</dbReference>